<feature type="transmembrane region" description="Helical" evidence="1">
    <location>
        <begin position="140"/>
        <end position="159"/>
    </location>
</feature>
<dbReference type="AlphaFoldDB" id="A0AAV2RQ64"/>
<feature type="non-terminal residue" evidence="2">
    <location>
        <position position="1"/>
    </location>
</feature>
<name>A0AAV2RQ64_MEGNR</name>
<sequence>RFLATLYPMQFKESQKYQVFRYRMLGLVLLSTLIHLPFITFGTVDIVHEDGDQQDNVVKNISFYRDNSQILVVHDGYHSINSTWYYVVLLTTREIIDVWVPMTLLLLLNMAQVCTMMCTKQTFSRIACERVRRRKVCVNITLMVKAGLFFTFSIPISIYDYVLAERYDNVCHGSHSVELFRGIAKSLKLCQHVIHIFFLLALNVTFKKELSMLSHSIHGNNNQREVYDSTLQHLSGGINNKSNDAGQINLI</sequence>
<accession>A0AAV2RQ64</accession>
<feature type="transmembrane region" description="Helical" evidence="1">
    <location>
        <begin position="186"/>
        <end position="206"/>
    </location>
</feature>
<proteinExistence type="predicted"/>
<dbReference type="Proteomes" id="UP001497623">
    <property type="component" value="Unassembled WGS sequence"/>
</dbReference>
<keyword evidence="1" id="KW-1133">Transmembrane helix</keyword>
<evidence type="ECO:0000256" key="1">
    <source>
        <dbReference type="SAM" id="Phobius"/>
    </source>
</evidence>
<keyword evidence="3" id="KW-1185">Reference proteome</keyword>
<dbReference type="SUPFAM" id="SSF81321">
    <property type="entry name" value="Family A G protein-coupled receptor-like"/>
    <property type="match status" value="1"/>
</dbReference>
<feature type="transmembrane region" description="Helical" evidence="1">
    <location>
        <begin position="20"/>
        <end position="39"/>
    </location>
</feature>
<comment type="caution">
    <text evidence="2">The sequence shown here is derived from an EMBL/GenBank/DDBJ whole genome shotgun (WGS) entry which is preliminary data.</text>
</comment>
<evidence type="ECO:0000313" key="2">
    <source>
        <dbReference type="EMBL" id="CAL4136812.1"/>
    </source>
</evidence>
<keyword evidence="1" id="KW-0812">Transmembrane</keyword>
<evidence type="ECO:0000313" key="3">
    <source>
        <dbReference type="Proteomes" id="UP001497623"/>
    </source>
</evidence>
<keyword evidence="1" id="KW-0472">Membrane</keyword>
<feature type="transmembrane region" description="Helical" evidence="1">
    <location>
        <begin position="98"/>
        <end position="119"/>
    </location>
</feature>
<protein>
    <recommendedName>
        <fullName evidence="4">G-protein coupled receptors family 1 profile domain-containing protein</fullName>
    </recommendedName>
</protein>
<organism evidence="2 3">
    <name type="scientific">Meganyctiphanes norvegica</name>
    <name type="common">Northern krill</name>
    <name type="synonym">Thysanopoda norvegica</name>
    <dbReference type="NCBI Taxonomy" id="48144"/>
    <lineage>
        <taxon>Eukaryota</taxon>
        <taxon>Metazoa</taxon>
        <taxon>Ecdysozoa</taxon>
        <taxon>Arthropoda</taxon>
        <taxon>Crustacea</taxon>
        <taxon>Multicrustacea</taxon>
        <taxon>Malacostraca</taxon>
        <taxon>Eumalacostraca</taxon>
        <taxon>Eucarida</taxon>
        <taxon>Euphausiacea</taxon>
        <taxon>Euphausiidae</taxon>
        <taxon>Meganyctiphanes</taxon>
    </lineage>
</organism>
<dbReference type="Gene3D" id="1.20.1070.10">
    <property type="entry name" value="Rhodopsin 7-helix transmembrane proteins"/>
    <property type="match status" value="1"/>
</dbReference>
<reference evidence="2 3" key="1">
    <citation type="submission" date="2024-05" db="EMBL/GenBank/DDBJ databases">
        <authorList>
            <person name="Wallberg A."/>
        </authorList>
    </citation>
    <scope>NUCLEOTIDE SEQUENCE [LARGE SCALE GENOMIC DNA]</scope>
</reference>
<evidence type="ECO:0008006" key="4">
    <source>
        <dbReference type="Google" id="ProtNLM"/>
    </source>
</evidence>
<dbReference type="EMBL" id="CAXKWB010029957">
    <property type="protein sequence ID" value="CAL4136812.1"/>
    <property type="molecule type" value="Genomic_DNA"/>
</dbReference>
<gene>
    <name evidence="2" type="ORF">MNOR_LOCUS27872</name>
</gene>